<dbReference type="RefSeq" id="XP_018034477.1">
    <property type="nucleotide sequence ID" value="XM_018187799.1"/>
</dbReference>
<evidence type="ECO:0000313" key="3">
    <source>
        <dbReference type="Proteomes" id="UP000077069"/>
    </source>
</evidence>
<sequence>MMDMSSEMARPCWRNRSTLQHQTRHYPEPLPREPPARQQILFRQPRARPDDFGAWLKESFFESSMSLSQRMIVSSFSLTLLLIVNSSGRRTEQDHNLGGTG</sequence>
<feature type="region of interest" description="Disordered" evidence="1">
    <location>
        <begin position="1"/>
        <end position="36"/>
    </location>
</feature>
<protein>
    <submittedName>
        <fullName evidence="2">Uncharacterized protein</fullName>
    </submittedName>
</protein>
<dbReference type="EMBL" id="KV441554">
    <property type="protein sequence ID" value="OAG04112.1"/>
    <property type="molecule type" value="Genomic_DNA"/>
</dbReference>
<dbReference type="AlphaFoldDB" id="A0A177CB65"/>
<gene>
    <name evidence="2" type="ORF">CC84DRAFT_888378</name>
</gene>
<dbReference type="GeneID" id="28771285"/>
<feature type="compositionally biased region" description="Basic and acidic residues" evidence="1">
    <location>
        <begin position="25"/>
        <end position="35"/>
    </location>
</feature>
<evidence type="ECO:0000313" key="2">
    <source>
        <dbReference type="EMBL" id="OAG04112.1"/>
    </source>
</evidence>
<organism evidence="2 3">
    <name type="scientific">Paraphaeosphaeria sporulosa</name>
    <dbReference type="NCBI Taxonomy" id="1460663"/>
    <lineage>
        <taxon>Eukaryota</taxon>
        <taxon>Fungi</taxon>
        <taxon>Dikarya</taxon>
        <taxon>Ascomycota</taxon>
        <taxon>Pezizomycotina</taxon>
        <taxon>Dothideomycetes</taxon>
        <taxon>Pleosporomycetidae</taxon>
        <taxon>Pleosporales</taxon>
        <taxon>Massarineae</taxon>
        <taxon>Didymosphaeriaceae</taxon>
        <taxon>Paraphaeosphaeria</taxon>
    </lineage>
</organism>
<name>A0A177CB65_9PLEO</name>
<dbReference type="InParanoid" id="A0A177CB65"/>
<evidence type="ECO:0000256" key="1">
    <source>
        <dbReference type="SAM" id="MobiDB-lite"/>
    </source>
</evidence>
<reference evidence="2 3" key="1">
    <citation type="submission" date="2016-05" db="EMBL/GenBank/DDBJ databases">
        <title>Comparative analysis of secretome profiles of manganese(II)-oxidizing ascomycete fungi.</title>
        <authorList>
            <consortium name="DOE Joint Genome Institute"/>
            <person name="Zeiner C.A."/>
            <person name="Purvine S.O."/>
            <person name="Zink E.M."/>
            <person name="Wu S."/>
            <person name="Pasa-Tolic L."/>
            <person name="Chaput D.L."/>
            <person name="Haridas S."/>
            <person name="Grigoriev I.V."/>
            <person name="Santelli C.M."/>
            <person name="Hansel C.M."/>
        </authorList>
    </citation>
    <scope>NUCLEOTIDE SEQUENCE [LARGE SCALE GENOMIC DNA]</scope>
    <source>
        <strain evidence="2 3">AP3s5-JAC2a</strain>
    </source>
</reference>
<keyword evidence="3" id="KW-1185">Reference proteome</keyword>
<proteinExistence type="predicted"/>
<dbReference type="Proteomes" id="UP000077069">
    <property type="component" value="Unassembled WGS sequence"/>
</dbReference>
<accession>A0A177CB65</accession>